<evidence type="ECO:0000313" key="2">
    <source>
        <dbReference type="EMBL" id="MBE1557009.1"/>
    </source>
</evidence>
<evidence type="ECO:0000313" key="3">
    <source>
        <dbReference type="Proteomes" id="UP000658225"/>
    </source>
</evidence>
<dbReference type="GO" id="GO:0003677">
    <property type="term" value="F:DNA binding"/>
    <property type="evidence" value="ECO:0007669"/>
    <property type="project" value="UniProtKB-KW"/>
</dbReference>
<evidence type="ECO:0000259" key="1">
    <source>
        <dbReference type="PROSITE" id="PS50943"/>
    </source>
</evidence>
<dbReference type="InterPro" id="IPR001387">
    <property type="entry name" value="Cro/C1-type_HTH"/>
</dbReference>
<sequence>MMNPLKELRAGNGLTQKEMADKIGVSLSMYEKVERGTIQASRNFIGKIKRAFPHISIDYIFFNHQQHLECLIKVKKP</sequence>
<dbReference type="Pfam" id="PF01381">
    <property type="entry name" value="HTH_3"/>
    <property type="match status" value="1"/>
</dbReference>
<name>A0A927R8H5_9BACL</name>
<comment type="caution">
    <text evidence="2">The sequence shown here is derived from an EMBL/GenBank/DDBJ whole genome shotgun (WGS) entry which is preliminary data.</text>
</comment>
<dbReference type="EMBL" id="JADBEL010000044">
    <property type="protein sequence ID" value="MBE1557009.1"/>
    <property type="molecule type" value="Genomic_DNA"/>
</dbReference>
<dbReference type="SUPFAM" id="SSF47413">
    <property type="entry name" value="lambda repressor-like DNA-binding domains"/>
    <property type="match status" value="1"/>
</dbReference>
<dbReference type="Proteomes" id="UP000658225">
    <property type="component" value="Unassembled WGS sequence"/>
</dbReference>
<organism evidence="2 3">
    <name type="scientific">Sporosarcina limicola</name>
    <dbReference type="NCBI Taxonomy" id="34101"/>
    <lineage>
        <taxon>Bacteria</taxon>
        <taxon>Bacillati</taxon>
        <taxon>Bacillota</taxon>
        <taxon>Bacilli</taxon>
        <taxon>Bacillales</taxon>
        <taxon>Caryophanaceae</taxon>
        <taxon>Sporosarcina</taxon>
    </lineage>
</organism>
<feature type="domain" description="HTH cro/C1-type" evidence="1">
    <location>
        <begin position="5"/>
        <end position="60"/>
    </location>
</feature>
<protein>
    <submittedName>
        <fullName evidence="2">DNA-binding XRE family transcriptional regulator</fullName>
    </submittedName>
</protein>
<reference evidence="2" key="1">
    <citation type="submission" date="2020-10" db="EMBL/GenBank/DDBJ databases">
        <title>Genomic Encyclopedia of Type Strains, Phase IV (KMG-IV): sequencing the most valuable type-strain genomes for metagenomic binning, comparative biology and taxonomic classification.</title>
        <authorList>
            <person name="Goeker M."/>
        </authorList>
    </citation>
    <scope>NUCLEOTIDE SEQUENCE</scope>
    <source>
        <strain evidence="2">DSM 13886</strain>
    </source>
</reference>
<proteinExistence type="predicted"/>
<gene>
    <name evidence="2" type="ORF">H4683_004135</name>
</gene>
<accession>A0A927R8H5</accession>
<dbReference type="AlphaFoldDB" id="A0A927R8H5"/>
<keyword evidence="3" id="KW-1185">Reference proteome</keyword>
<dbReference type="SMART" id="SM00530">
    <property type="entry name" value="HTH_XRE"/>
    <property type="match status" value="1"/>
</dbReference>
<dbReference type="PROSITE" id="PS50943">
    <property type="entry name" value="HTH_CROC1"/>
    <property type="match status" value="1"/>
</dbReference>
<dbReference type="RefSeq" id="WP_192600598.1">
    <property type="nucleotide sequence ID" value="NZ_JADBEL010000044.1"/>
</dbReference>
<dbReference type="Gene3D" id="1.10.260.40">
    <property type="entry name" value="lambda repressor-like DNA-binding domains"/>
    <property type="match status" value="1"/>
</dbReference>
<keyword evidence="2" id="KW-0238">DNA-binding</keyword>
<dbReference type="CDD" id="cd00093">
    <property type="entry name" value="HTH_XRE"/>
    <property type="match status" value="1"/>
</dbReference>
<dbReference type="InterPro" id="IPR010982">
    <property type="entry name" value="Lambda_DNA-bd_dom_sf"/>
</dbReference>